<accession>D5H6Z6</accession>
<name>D5H6Z6_SALRM</name>
<dbReference type="AlphaFoldDB" id="D5H6Z6"/>
<protein>
    <recommendedName>
        <fullName evidence="4">Carboxypeptidase-like regulatory domain-containing protein</fullName>
    </recommendedName>
</protein>
<evidence type="ECO:0008006" key="4">
    <source>
        <dbReference type="Google" id="ProtNLM"/>
    </source>
</evidence>
<reference evidence="3" key="2">
    <citation type="submission" date="2010-04" db="EMBL/GenBank/DDBJ databases">
        <title>Genome sequence of Salinibacter ruber M8.</title>
        <authorList>
            <consortium name="Genoscope"/>
        </authorList>
    </citation>
    <scope>NUCLEOTIDE SEQUENCE [LARGE SCALE GENOMIC DNA]</scope>
    <source>
        <strain evidence="3">M8</strain>
    </source>
</reference>
<dbReference type="HOGENOM" id="CLU_063413_0_0_10"/>
<dbReference type="Gene3D" id="2.60.40.1120">
    <property type="entry name" value="Carboxypeptidase-like, regulatory domain"/>
    <property type="match status" value="1"/>
</dbReference>
<feature type="compositionally biased region" description="Gly residues" evidence="1">
    <location>
        <begin position="315"/>
        <end position="325"/>
    </location>
</feature>
<dbReference type="Pfam" id="PF13715">
    <property type="entry name" value="CarbopepD_reg_2"/>
    <property type="match status" value="1"/>
</dbReference>
<reference evidence="2 3" key="1">
    <citation type="journal article" date="2010" name="ISME J.">
        <title>Fine-scale evolution: genomic, phenotypic and ecological differentiation in two coexisting Salinibacter ruber strains.</title>
        <authorList>
            <person name="Pena A."/>
            <person name="Teeling H."/>
            <person name="Huerta-Cepas J."/>
            <person name="Santos F."/>
            <person name="Yarza P."/>
            <person name="Brito-Echeverria J."/>
            <person name="Lucio M."/>
            <person name="Schmitt-Kopplin P."/>
            <person name="Meseguer I."/>
            <person name="Schenowitz C."/>
            <person name="Dossat C."/>
            <person name="Barbe V."/>
            <person name="Dopazo J."/>
            <person name="Rossello-Mora R."/>
            <person name="Schuler M."/>
            <person name="Glockner F.O."/>
            <person name="Amann R."/>
            <person name="Gabaldon T."/>
            <person name="Anton J."/>
        </authorList>
    </citation>
    <scope>NUCLEOTIDE SEQUENCE [LARGE SCALE GENOMIC DNA]</scope>
    <source>
        <strain evidence="2 3">M8</strain>
    </source>
</reference>
<dbReference type="KEGG" id="srm:SRM_00880"/>
<sequence length="434" mass="47744">MGDECAAGEVRPLSSPAPQRVDPVCPTYTASFPARLCPMRRVTGGPHLAFFLCLCALLGAGQAANAQQPAPARGRATLVGTVVDSATGAPLSDVNVFIAESMRGTTTDDQGRFRLTGVPLGAQQLYVSFVGYKSASRSLNLREARPYRFEFALPETVLEGEGVVVEAERDEQWQRRFERFKSAFLGETPNAEQANIRNREVLSFDGGLGSLEAFAARPIVIENQALGYRVEYHLEDFKVTQRRTQYDGEPFFEELEGTPAQEAEWEKARREAFLGSFHHLMLAMIEDRVEEQGFKLFYRQNAPGGPPGSSSSGPPGSGGFGSGFSGGGRMSIEVGDIMTEGDGPDEHILDFQGAAEVIYLGEKQSEAYSAWREERTGRRGGRAPRYQTSQFWLERGPATVDYKGEVVERYGVTVSGYFGFERVADQVPKEYRPQ</sequence>
<dbReference type="InterPro" id="IPR008969">
    <property type="entry name" value="CarboxyPept-like_regulatory"/>
</dbReference>
<dbReference type="SUPFAM" id="SSF49464">
    <property type="entry name" value="Carboxypeptidase regulatory domain-like"/>
    <property type="match status" value="1"/>
</dbReference>
<evidence type="ECO:0000313" key="2">
    <source>
        <dbReference type="EMBL" id="CBH23801.1"/>
    </source>
</evidence>
<dbReference type="Proteomes" id="UP000000933">
    <property type="component" value="Chromosome"/>
</dbReference>
<feature type="region of interest" description="Disordered" evidence="1">
    <location>
        <begin position="298"/>
        <end position="325"/>
    </location>
</feature>
<gene>
    <name evidence="2" type="ordered locus">SRM_00880</name>
</gene>
<proteinExistence type="predicted"/>
<dbReference type="EMBL" id="FP565814">
    <property type="protein sequence ID" value="CBH23801.1"/>
    <property type="molecule type" value="Genomic_DNA"/>
</dbReference>
<evidence type="ECO:0000313" key="3">
    <source>
        <dbReference type="Proteomes" id="UP000000933"/>
    </source>
</evidence>
<organism evidence="2 3">
    <name type="scientific">Salinibacter ruber (strain M8)</name>
    <dbReference type="NCBI Taxonomy" id="761659"/>
    <lineage>
        <taxon>Bacteria</taxon>
        <taxon>Pseudomonadati</taxon>
        <taxon>Rhodothermota</taxon>
        <taxon>Rhodothermia</taxon>
        <taxon>Rhodothermales</taxon>
        <taxon>Salinibacteraceae</taxon>
        <taxon>Salinibacter</taxon>
    </lineage>
</organism>
<evidence type="ECO:0000256" key="1">
    <source>
        <dbReference type="SAM" id="MobiDB-lite"/>
    </source>
</evidence>